<evidence type="ECO:0000256" key="7">
    <source>
        <dbReference type="SAM" id="Phobius"/>
    </source>
</evidence>
<evidence type="ECO:0000256" key="2">
    <source>
        <dbReference type="ARBA" id="ARBA00022723"/>
    </source>
</evidence>
<keyword evidence="7" id="KW-0812">Transmembrane</keyword>
<keyword evidence="1" id="KW-0001">2Fe-2S</keyword>
<comment type="cofactor">
    <cofactor evidence="6">
        <name>[2Fe-2S] cluster</name>
        <dbReference type="ChEBI" id="CHEBI:190135"/>
    </cofactor>
</comment>
<dbReference type="AlphaFoldDB" id="A0A855X4A6"/>
<dbReference type="InterPro" id="IPR017941">
    <property type="entry name" value="Rieske_2Fe-2S"/>
</dbReference>
<name>A0A855X4A6_9BACT</name>
<proteinExistence type="predicted"/>
<accession>A0A855X4A6</accession>
<dbReference type="SUPFAM" id="SSF50022">
    <property type="entry name" value="ISP domain"/>
    <property type="match status" value="1"/>
</dbReference>
<keyword evidence="7" id="KW-0472">Membrane</keyword>
<evidence type="ECO:0000313" key="10">
    <source>
        <dbReference type="Proteomes" id="UP000250918"/>
    </source>
</evidence>
<comment type="caution">
    <text evidence="9">The sequence shown here is derived from an EMBL/GenBank/DDBJ whole genome shotgun (WGS) entry which is preliminary data.</text>
</comment>
<dbReference type="PRINTS" id="PR00162">
    <property type="entry name" value="RIESKE"/>
</dbReference>
<keyword evidence="7" id="KW-1133">Transmembrane helix</keyword>
<feature type="transmembrane region" description="Helical" evidence="7">
    <location>
        <begin position="12"/>
        <end position="33"/>
    </location>
</feature>
<keyword evidence="3" id="KW-0408">Iron</keyword>
<keyword evidence="5" id="KW-1015">Disulfide bond</keyword>
<dbReference type="GO" id="GO:0046872">
    <property type="term" value="F:metal ion binding"/>
    <property type="evidence" value="ECO:0007669"/>
    <property type="project" value="UniProtKB-KW"/>
</dbReference>
<dbReference type="GO" id="GO:0051537">
    <property type="term" value="F:2 iron, 2 sulfur cluster binding"/>
    <property type="evidence" value="ECO:0007669"/>
    <property type="project" value="UniProtKB-KW"/>
</dbReference>
<organism evidence="9 10">
    <name type="scientific">candidate division GN15 bacterium</name>
    <dbReference type="NCBI Taxonomy" id="2072418"/>
    <lineage>
        <taxon>Bacteria</taxon>
        <taxon>candidate division GN15</taxon>
    </lineage>
</organism>
<dbReference type="CDD" id="cd03467">
    <property type="entry name" value="Rieske"/>
    <property type="match status" value="1"/>
</dbReference>
<evidence type="ECO:0000256" key="5">
    <source>
        <dbReference type="ARBA" id="ARBA00023157"/>
    </source>
</evidence>
<evidence type="ECO:0000256" key="6">
    <source>
        <dbReference type="ARBA" id="ARBA00034078"/>
    </source>
</evidence>
<dbReference type="InterPro" id="IPR036922">
    <property type="entry name" value="Rieske_2Fe-2S_sf"/>
</dbReference>
<dbReference type="Gene3D" id="2.102.10.10">
    <property type="entry name" value="Rieske [2Fe-2S] iron-sulphur domain"/>
    <property type="match status" value="1"/>
</dbReference>
<dbReference type="PANTHER" id="PTHR10134">
    <property type="entry name" value="CYTOCHROME B-C1 COMPLEX SUBUNIT RIESKE, MITOCHONDRIAL"/>
    <property type="match status" value="1"/>
</dbReference>
<dbReference type="EMBL" id="PQAP01000158">
    <property type="protein sequence ID" value="PWB69957.1"/>
    <property type="molecule type" value="Genomic_DNA"/>
</dbReference>
<dbReference type="GO" id="GO:0016020">
    <property type="term" value="C:membrane"/>
    <property type="evidence" value="ECO:0007669"/>
    <property type="project" value="InterPro"/>
</dbReference>
<dbReference type="Proteomes" id="UP000250918">
    <property type="component" value="Unassembled WGS sequence"/>
</dbReference>
<keyword evidence="4" id="KW-0411">Iron-sulfur</keyword>
<dbReference type="PROSITE" id="PS51296">
    <property type="entry name" value="RIESKE"/>
    <property type="match status" value="1"/>
</dbReference>
<evidence type="ECO:0000313" key="9">
    <source>
        <dbReference type="EMBL" id="PWB69957.1"/>
    </source>
</evidence>
<keyword evidence="2" id="KW-0479">Metal-binding</keyword>
<dbReference type="InterPro" id="IPR005805">
    <property type="entry name" value="Rieske_Fe-S_prot_C"/>
</dbReference>
<dbReference type="Pfam" id="PF00355">
    <property type="entry name" value="Rieske"/>
    <property type="match status" value="1"/>
</dbReference>
<evidence type="ECO:0000256" key="4">
    <source>
        <dbReference type="ARBA" id="ARBA00023014"/>
    </source>
</evidence>
<sequence length="151" mass="16524">MGMEQNVSRRSFLGRFIAVVGTAFAASVLYPIIKYLIPPKSGEAAPSQVKLPFGRAELEADPHKSKTFRFGQHVGIIVLLPSGELRALSAECTHLDCIVQYRPDLKLLWCACHNGTYDLNGKNVSGPPPRPLERYAVNEVGNEIFVSKGTA</sequence>
<feature type="domain" description="Rieske" evidence="8">
    <location>
        <begin position="52"/>
        <end position="146"/>
    </location>
</feature>
<evidence type="ECO:0000259" key="8">
    <source>
        <dbReference type="PROSITE" id="PS51296"/>
    </source>
</evidence>
<gene>
    <name evidence="9" type="ORF">C3F09_09840</name>
</gene>
<reference evidence="9 10" key="1">
    <citation type="journal article" date="2018" name="ISME J.">
        <title>A methanotrophic archaeon couples anaerobic oxidation of methane to Fe(III) reduction.</title>
        <authorList>
            <person name="Cai C."/>
            <person name="Leu A.O."/>
            <person name="Xie G.J."/>
            <person name="Guo J."/>
            <person name="Feng Y."/>
            <person name="Zhao J.X."/>
            <person name="Tyson G.W."/>
            <person name="Yuan Z."/>
            <person name="Hu S."/>
        </authorList>
    </citation>
    <scope>NUCLEOTIDE SEQUENCE [LARGE SCALE GENOMIC DNA]</scope>
    <source>
        <strain evidence="9">FeB_12</strain>
    </source>
</reference>
<protein>
    <submittedName>
        <fullName evidence="9">Plastoquinol--plastocyanin reductase</fullName>
    </submittedName>
</protein>
<dbReference type="InterPro" id="IPR014349">
    <property type="entry name" value="Rieske_Fe-S_prot"/>
</dbReference>
<evidence type="ECO:0000256" key="3">
    <source>
        <dbReference type="ARBA" id="ARBA00023004"/>
    </source>
</evidence>
<evidence type="ECO:0000256" key="1">
    <source>
        <dbReference type="ARBA" id="ARBA00022714"/>
    </source>
</evidence>